<name>A0AAU6TIG7_UNCXX</name>
<dbReference type="InterPro" id="IPR000055">
    <property type="entry name" value="Restrct_endonuc_typeI_TRD"/>
</dbReference>
<dbReference type="Pfam" id="PF01420">
    <property type="entry name" value="Methylase_S"/>
    <property type="match status" value="1"/>
</dbReference>
<dbReference type="Gene3D" id="3.90.220.20">
    <property type="entry name" value="DNA methylase specificity domains"/>
    <property type="match status" value="2"/>
</dbReference>
<reference evidence="5" key="1">
    <citation type="submission" date="2022-03" db="EMBL/GenBank/DDBJ databases">
        <title>Sea Food Isolates.</title>
        <authorList>
            <person name="Li c."/>
        </authorList>
    </citation>
    <scope>NUCLEOTIDE SEQUENCE</scope>
    <source>
        <strain evidence="5">19MO02SH05</strain>
    </source>
</reference>
<evidence type="ECO:0000256" key="1">
    <source>
        <dbReference type="ARBA" id="ARBA00010923"/>
    </source>
</evidence>
<dbReference type="PANTHER" id="PTHR30408:SF12">
    <property type="entry name" value="TYPE I RESTRICTION ENZYME MJAVIII SPECIFICITY SUBUNIT"/>
    <property type="match status" value="1"/>
</dbReference>
<dbReference type="AlphaFoldDB" id="A0AAU6TIG7"/>
<dbReference type="REBASE" id="848419">
    <property type="entry name" value="S.BspH05ORF13340P"/>
</dbReference>
<evidence type="ECO:0000313" key="5">
    <source>
        <dbReference type="EMBL" id="XAG61213.1"/>
    </source>
</evidence>
<dbReference type="InterPro" id="IPR044946">
    <property type="entry name" value="Restrct_endonuc_typeI_TRD_sf"/>
</dbReference>
<keyword evidence="5" id="KW-0255">Endonuclease</keyword>
<keyword evidence="5" id="KW-0540">Nuclease</keyword>
<evidence type="ECO:0000256" key="2">
    <source>
        <dbReference type="ARBA" id="ARBA00022747"/>
    </source>
</evidence>
<keyword evidence="5" id="KW-0378">Hydrolase</keyword>
<dbReference type="SUPFAM" id="SSF116734">
    <property type="entry name" value="DNA methylase specificity domain"/>
    <property type="match status" value="2"/>
</dbReference>
<dbReference type="GO" id="GO:0009307">
    <property type="term" value="P:DNA restriction-modification system"/>
    <property type="evidence" value="ECO:0007669"/>
    <property type="project" value="UniProtKB-KW"/>
</dbReference>
<gene>
    <name evidence="5" type="ORF">MRL64_13335</name>
</gene>
<keyword evidence="2" id="KW-0680">Restriction system</keyword>
<protein>
    <submittedName>
        <fullName evidence="5">Restriction endonuclease subunit S</fullName>
        <ecNumber evidence="5">3.1.21.-</ecNumber>
    </submittedName>
</protein>
<dbReference type="EC" id="3.1.21.-" evidence="5"/>
<evidence type="ECO:0000256" key="3">
    <source>
        <dbReference type="ARBA" id="ARBA00023125"/>
    </source>
</evidence>
<accession>A0AAU6TIG7</accession>
<evidence type="ECO:0000259" key="4">
    <source>
        <dbReference type="Pfam" id="PF01420"/>
    </source>
</evidence>
<dbReference type="EMBL" id="CP095342">
    <property type="protein sequence ID" value="XAG61213.1"/>
    <property type="molecule type" value="Genomic_DNA"/>
</dbReference>
<dbReference type="GO" id="GO:0003677">
    <property type="term" value="F:DNA binding"/>
    <property type="evidence" value="ECO:0007669"/>
    <property type="project" value="UniProtKB-KW"/>
</dbReference>
<dbReference type="GO" id="GO:0004519">
    <property type="term" value="F:endonuclease activity"/>
    <property type="evidence" value="ECO:0007669"/>
    <property type="project" value="UniProtKB-KW"/>
</dbReference>
<proteinExistence type="inferred from homology"/>
<comment type="similarity">
    <text evidence="1">Belongs to the type-I restriction system S methylase family.</text>
</comment>
<dbReference type="GO" id="GO:0016787">
    <property type="term" value="F:hydrolase activity"/>
    <property type="evidence" value="ECO:0007669"/>
    <property type="project" value="UniProtKB-KW"/>
</dbReference>
<keyword evidence="3" id="KW-0238">DNA-binding</keyword>
<dbReference type="PANTHER" id="PTHR30408">
    <property type="entry name" value="TYPE-1 RESTRICTION ENZYME ECOKI SPECIFICITY PROTEIN"/>
    <property type="match status" value="1"/>
</dbReference>
<sequence length="419" mass="48427">MRSNYKKLGQFIKEVSVKNKDLSVELLLGVSITKQFIPSIANTVGTDMSKYKVVEHHQFAYGPVTSRNGEKISVALLSEEKCIVSTSYTVFEIVDTERLDPEYLMMWFKRSEFDRYARYMSHGTVRELFGWQEMCDVELPVPSIDKQREIVREYNVVSNRIVLNEQLTQKLEDITQAIYKQWFVDFEFPISKEYAESIGKPELEGKLYKSSGGEIRYCEALEKDMPKGWNFTLLKEITTNVDNRGKTPPHTKHKTEFPLLEIGSLKSDGRTPDYSKCSKYLSHETYESWFRSGHPKAKDTLFSTVGSLAQMKLFWGEKGSIAQNIVGFRCNDDIGLYIYQYLKNSIEKLLAYEIGSVQASIKVSHLADFKVLLPNSDNQLLTYFEKISECITEYSFQLNMQRDLLAKLQDMLLQKMSKD</sequence>
<organism evidence="5">
    <name type="scientific">bacterium 19MO02SH05</name>
    <dbReference type="NCBI Taxonomy" id="2920696"/>
    <lineage>
        <taxon>Bacteria</taxon>
    </lineage>
</organism>
<dbReference type="InterPro" id="IPR052021">
    <property type="entry name" value="Type-I_RS_S_subunit"/>
</dbReference>
<feature type="domain" description="Type I restriction modification DNA specificity" evidence="4">
    <location>
        <begin position="226"/>
        <end position="379"/>
    </location>
</feature>